<dbReference type="SUPFAM" id="SSF54695">
    <property type="entry name" value="POZ domain"/>
    <property type="match status" value="1"/>
</dbReference>
<organism evidence="2 3">
    <name type="scientific">Mycena venus</name>
    <dbReference type="NCBI Taxonomy" id="2733690"/>
    <lineage>
        <taxon>Eukaryota</taxon>
        <taxon>Fungi</taxon>
        <taxon>Dikarya</taxon>
        <taxon>Basidiomycota</taxon>
        <taxon>Agaricomycotina</taxon>
        <taxon>Agaricomycetes</taxon>
        <taxon>Agaricomycetidae</taxon>
        <taxon>Agaricales</taxon>
        <taxon>Marasmiineae</taxon>
        <taxon>Mycenaceae</taxon>
        <taxon>Mycena</taxon>
    </lineage>
</organism>
<dbReference type="Pfam" id="PF00651">
    <property type="entry name" value="BTB"/>
    <property type="match status" value="1"/>
</dbReference>
<dbReference type="InterPro" id="IPR011333">
    <property type="entry name" value="SKP1/BTB/POZ_sf"/>
</dbReference>
<reference evidence="2" key="1">
    <citation type="submission" date="2020-05" db="EMBL/GenBank/DDBJ databases">
        <title>Mycena genomes resolve the evolution of fungal bioluminescence.</title>
        <authorList>
            <person name="Tsai I.J."/>
        </authorList>
    </citation>
    <scope>NUCLEOTIDE SEQUENCE</scope>
    <source>
        <strain evidence="2">CCC161011</strain>
    </source>
</reference>
<name>A0A8H6YJI0_9AGAR</name>
<dbReference type="InterPro" id="IPR000210">
    <property type="entry name" value="BTB/POZ_dom"/>
</dbReference>
<keyword evidence="3" id="KW-1185">Reference proteome</keyword>
<accession>A0A8H6YJI0</accession>
<dbReference type="Gene3D" id="3.30.710.10">
    <property type="entry name" value="Potassium Channel Kv1.1, Chain A"/>
    <property type="match status" value="1"/>
</dbReference>
<comment type="caution">
    <text evidence="2">The sequence shown here is derived from an EMBL/GenBank/DDBJ whole genome shotgun (WGS) entry which is preliminary data.</text>
</comment>
<evidence type="ECO:0000259" key="1">
    <source>
        <dbReference type="PROSITE" id="PS50097"/>
    </source>
</evidence>
<evidence type="ECO:0000313" key="2">
    <source>
        <dbReference type="EMBL" id="KAF7360149.1"/>
    </source>
</evidence>
<evidence type="ECO:0000313" key="3">
    <source>
        <dbReference type="Proteomes" id="UP000620124"/>
    </source>
</evidence>
<dbReference type="PROSITE" id="PS50097">
    <property type="entry name" value="BTB"/>
    <property type="match status" value="1"/>
</dbReference>
<gene>
    <name evidence="2" type="ORF">MVEN_00743400</name>
</gene>
<dbReference type="SMART" id="SM00225">
    <property type="entry name" value="BTB"/>
    <property type="match status" value="1"/>
</dbReference>
<dbReference type="CDD" id="cd18186">
    <property type="entry name" value="BTB_POZ_ZBTB_KLHL-like"/>
    <property type="match status" value="1"/>
</dbReference>
<protein>
    <recommendedName>
        <fullName evidence="1">BTB domain-containing protein</fullName>
    </recommendedName>
</protein>
<sequence length="166" mass="19071">MPYGDIILQAETTQFRINRDVLAKHSPVFEDMFAVPQPLNEPTMEGCSIVHVSDTAKDWELLLEMLYDPFRCEDTLPFDLVASMLRLGRKYEFKAAKENAKSRIHHEFPAKLDSWIEVEMISTKIEFQEGFEVDLLNLVYECEITSSIPVAAFSLSSYVEPRIASF</sequence>
<dbReference type="AlphaFoldDB" id="A0A8H6YJI0"/>
<dbReference type="Proteomes" id="UP000620124">
    <property type="component" value="Unassembled WGS sequence"/>
</dbReference>
<feature type="domain" description="BTB" evidence="1">
    <location>
        <begin position="4"/>
        <end position="68"/>
    </location>
</feature>
<dbReference type="OrthoDB" id="3217871at2759"/>
<proteinExistence type="predicted"/>
<dbReference type="EMBL" id="JACAZI010000005">
    <property type="protein sequence ID" value="KAF7360149.1"/>
    <property type="molecule type" value="Genomic_DNA"/>
</dbReference>